<feature type="transmembrane region" description="Helical" evidence="2">
    <location>
        <begin position="29"/>
        <end position="48"/>
    </location>
</feature>
<dbReference type="EMBL" id="VOSK01000249">
    <property type="protein sequence ID" value="MPR29600.1"/>
    <property type="molecule type" value="Genomic_DNA"/>
</dbReference>
<proteinExistence type="predicted"/>
<dbReference type="Proteomes" id="UP000403266">
    <property type="component" value="Unassembled WGS sequence"/>
</dbReference>
<gene>
    <name evidence="3" type="ORF">FS320_32080</name>
</gene>
<comment type="caution">
    <text evidence="3">The sequence shown here is derived from an EMBL/GenBank/DDBJ whole genome shotgun (WGS) entry which is preliminary data.</text>
</comment>
<keyword evidence="2" id="KW-1133">Transmembrane helix</keyword>
<keyword evidence="2" id="KW-0472">Membrane</keyword>
<accession>A0A5N7MSH3</accession>
<protein>
    <submittedName>
        <fullName evidence="3">Uncharacterized protein</fullName>
    </submittedName>
</protein>
<sequence length="145" mass="15885">MSIGIIATAIVLIIGYVIVSRLVGLAFRLVVPLVLLIILGGAGVFSGLMPERPPADAYAPYGQAQHRSGADIGELRLRDIAEMAVDTIRSVLQGSLALLNGVSEPEPRREPRWLDEPQRMRRDEPYEGSPGFTDDPRQGDPRRGW</sequence>
<evidence type="ECO:0000313" key="4">
    <source>
        <dbReference type="Proteomes" id="UP000403266"/>
    </source>
</evidence>
<dbReference type="RefSeq" id="WP_152716492.1">
    <property type="nucleotide sequence ID" value="NZ_VOSJ01000268.1"/>
</dbReference>
<keyword evidence="2" id="KW-0812">Transmembrane</keyword>
<evidence type="ECO:0000313" key="3">
    <source>
        <dbReference type="EMBL" id="MPR29600.1"/>
    </source>
</evidence>
<name>A0A5N7MSH3_9HYPH</name>
<feature type="compositionally biased region" description="Basic and acidic residues" evidence="1">
    <location>
        <begin position="134"/>
        <end position="145"/>
    </location>
</feature>
<organism evidence="3 4">
    <name type="scientific">Microvirga tunisiensis</name>
    <dbReference type="NCBI Taxonomy" id="2108360"/>
    <lineage>
        <taxon>Bacteria</taxon>
        <taxon>Pseudomonadati</taxon>
        <taxon>Pseudomonadota</taxon>
        <taxon>Alphaproteobacteria</taxon>
        <taxon>Hyphomicrobiales</taxon>
        <taxon>Methylobacteriaceae</taxon>
        <taxon>Microvirga</taxon>
    </lineage>
</organism>
<feature type="region of interest" description="Disordered" evidence="1">
    <location>
        <begin position="102"/>
        <end position="145"/>
    </location>
</feature>
<dbReference type="OrthoDB" id="8018681at2"/>
<feature type="compositionally biased region" description="Basic and acidic residues" evidence="1">
    <location>
        <begin position="105"/>
        <end position="125"/>
    </location>
</feature>
<feature type="transmembrane region" description="Helical" evidence="2">
    <location>
        <begin position="5"/>
        <end position="23"/>
    </location>
</feature>
<keyword evidence="4" id="KW-1185">Reference proteome</keyword>
<reference evidence="3 4" key="1">
    <citation type="journal article" date="2019" name="Syst. Appl. Microbiol.">
        <title>Microvirga tunisiensis sp. nov., a root nodule symbiotic bacterium isolated from Lupinus micranthus and L. luteus grown in Northern Tunisia.</title>
        <authorList>
            <person name="Msaddak A."/>
            <person name="Rejili M."/>
            <person name="Duran D."/>
            <person name="Mars M."/>
            <person name="Palacios J.M."/>
            <person name="Ruiz-Argueso T."/>
            <person name="Rey L."/>
            <person name="Imperial J."/>
        </authorList>
    </citation>
    <scope>NUCLEOTIDE SEQUENCE [LARGE SCALE GENOMIC DNA]</scope>
    <source>
        <strain evidence="3 4">Lmie10</strain>
    </source>
</reference>
<dbReference type="AlphaFoldDB" id="A0A5N7MSH3"/>
<evidence type="ECO:0000256" key="1">
    <source>
        <dbReference type="SAM" id="MobiDB-lite"/>
    </source>
</evidence>
<evidence type="ECO:0000256" key="2">
    <source>
        <dbReference type="SAM" id="Phobius"/>
    </source>
</evidence>